<evidence type="ECO:0000256" key="1">
    <source>
        <dbReference type="SAM" id="MobiDB-lite"/>
    </source>
</evidence>
<dbReference type="EMBL" id="ADMS01000026">
    <property type="protein sequence ID" value="EFF77440.1"/>
    <property type="molecule type" value="Genomic_DNA"/>
</dbReference>
<evidence type="ECO:0000313" key="2">
    <source>
        <dbReference type="EMBL" id="EFF77440.1"/>
    </source>
</evidence>
<dbReference type="Proteomes" id="UP000004510">
    <property type="component" value="Unassembled WGS sequence"/>
</dbReference>
<dbReference type="AlphaFoldDB" id="D4X6S3"/>
<evidence type="ECO:0000313" key="3">
    <source>
        <dbReference type="Proteomes" id="UP000004510"/>
    </source>
</evidence>
<protein>
    <submittedName>
        <fullName evidence="2">Uncharacterized protein</fullName>
    </submittedName>
</protein>
<dbReference type="HOGENOM" id="CLU_1922943_0_0_4"/>
<accession>D4X6S3</accession>
<name>D4X6S3_9BURK</name>
<feature type="region of interest" description="Disordered" evidence="1">
    <location>
        <begin position="1"/>
        <end position="30"/>
    </location>
</feature>
<dbReference type="PATRIC" id="fig|742159.3.peg.2043"/>
<comment type="caution">
    <text evidence="2">The sequence shown here is derived from an EMBL/GenBank/DDBJ whole genome shotgun (WGS) entry which is preliminary data.</text>
</comment>
<sequence length="131" mass="13813">MRPATPQANHDGRTSARPGKPWLAWRGGGGLPDERTGRYRAAMAPEARMGTVAGAAQAGRGACQPPCGRRGGPGGRLPVSRLPFARGGKCCVLASLMRRKHRFGAETVSPEGARDPVLLRSGLVFSAFFAF</sequence>
<organism evidence="2 3">
    <name type="scientific">Achromobacter piechaudii ATCC 43553</name>
    <dbReference type="NCBI Taxonomy" id="742159"/>
    <lineage>
        <taxon>Bacteria</taxon>
        <taxon>Pseudomonadati</taxon>
        <taxon>Pseudomonadota</taxon>
        <taxon>Betaproteobacteria</taxon>
        <taxon>Burkholderiales</taxon>
        <taxon>Alcaligenaceae</taxon>
        <taxon>Achromobacter</taxon>
    </lineage>
</organism>
<proteinExistence type="predicted"/>
<reference evidence="3" key="1">
    <citation type="submission" date="2010-03" db="EMBL/GenBank/DDBJ databases">
        <title>Complete sequence of Mobiluncus curtisii ATCC 43063.</title>
        <authorList>
            <person name="Muzny D."/>
            <person name="Qin X."/>
            <person name="Deng J."/>
            <person name="Jiang H."/>
            <person name="Liu Y."/>
            <person name="Qu J."/>
            <person name="Song X.-Z."/>
            <person name="Zhang L."/>
            <person name="Thornton R."/>
            <person name="Coyle M."/>
            <person name="Francisco L."/>
            <person name="Jackson L."/>
            <person name="Javaid M."/>
            <person name="Korchina V."/>
            <person name="Kovar C."/>
            <person name="Mata R."/>
            <person name="Mathew T."/>
            <person name="Ngo R."/>
            <person name="Nguyen L."/>
            <person name="Nguyen N."/>
            <person name="Okwuonu G."/>
            <person name="Ongeri F."/>
            <person name="Pham C."/>
            <person name="Simmons D."/>
            <person name="Wilczek-Boney K."/>
            <person name="Hale W."/>
            <person name="Jakkamsetti A."/>
            <person name="Pham P."/>
            <person name="Ruth R."/>
            <person name="San Lucas F."/>
            <person name="Warren J."/>
            <person name="Zhang J."/>
            <person name="Zhao Z."/>
            <person name="Zhou C."/>
            <person name="Zhu D."/>
            <person name="Lee S."/>
            <person name="Bess C."/>
            <person name="Blankenburg K."/>
            <person name="Forbes L."/>
            <person name="Fu Q."/>
            <person name="Gubbala S."/>
            <person name="Hirani K."/>
            <person name="Jayaseelan J.C."/>
            <person name="Lara F."/>
            <person name="Munidasa M."/>
            <person name="Palculict T."/>
            <person name="Patil S."/>
            <person name="Pu L.-L."/>
            <person name="Saada N."/>
            <person name="Tang L."/>
            <person name="Weissenberger G."/>
            <person name="Zhu Y."/>
            <person name="Hemphill L."/>
            <person name="Shang Y."/>
            <person name="Youmans B."/>
            <person name="Ayvaz T."/>
            <person name="Ross M."/>
            <person name="Santibanez J."/>
            <person name="Aqrawi P."/>
            <person name="Gross S."/>
            <person name="Joshi V."/>
            <person name="Fowler G."/>
            <person name="Nazareth L."/>
            <person name="Reid J."/>
            <person name="Worley K."/>
            <person name="Petrosino J."/>
            <person name="Highlander S."/>
            <person name="Gibbs R."/>
            <person name="Gibbs R."/>
        </authorList>
    </citation>
    <scope>NUCLEOTIDE SEQUENCE [LARGE SCALE GENOMIC DNA]</scope>
    <source>
        <strain evidence="3">ATCC 43553</strain>
    </source>
</reference>
<gene>
    <name evidence="2" type="ORF">HMPREF0004_1170</name>
</gene>